<sequence length="192" mass="19200">MGRKSLTATRHSPLAALSVRHDQGSDHRRGTRGGLGGGAAETVCLRGRDRPDGAGERAALSAAAPVQGLAEGGGRPAGTAHAGGRRAAKGGSGAGQEAGGGRGRLCRAGGGGLGPRPGRRGGGDRAHGPGASARGLSAPVGLLHGPAQEARRRDSDRGRGRGVRGCWRASGRRDADRGGCGAGRRRRLRLRG</sequence>
<keyword evidence="2" id="KW-1185">Reference proteome</keyword>
<reference evidence="3" key="1">
    <citation type="submission" date="2016-03" db="UniProtKB">
        <authorList>
            <consortium name="WormBaseParasite"/>
        </authorList>
    </citation>
    <scope>IDENTIFICATION</scope>
</reference>
<feature type="compositionally biased region" description="Basic and acidic residues" evidence="1">
    <location>
        <begin position="149"/>
        <end position="159"/>
    </location>
</feature>
<accession>A0A0N4ZLB5</accession>
<feature type="region of interest" description="Disordered" evidence="1">
    <location>
        <begin position="1"/>
        <end position="192"/>
    </location>
</feature>
<feature type="compositionally biased region" description="Basic and acidic residues" evidence="1">
    <location>
        <begin position="46"/>
        <end position="55"/>
    </location>
</feature>
<evidence type="ECO:0000313" key="2">
    <source>
        <dbReference type="Proteomes" id="UP000038045"/>
    </source>
</evidence>
<evidence type="ECO:0000256" key="1">
    <source>
        <dbReference type="SAM" id="MobiDB-lite"/>
    </source>
</evidence>
<organism evidence="2 3">
    <name type="scientific">Parastrongyloides trichosuri</name>
    <name type="common">Possum-specific nematode worm</name>
    <dbReference type="NCBI Taxonomy" id="131310"/>
    <lineage>
        <taxon>Eukaryota</taxon>
        <taxon>Metazoa</taxon>
        <taxon>Ecdysozoa</taxon>
        <taxon>Nematoda</taxon>
        <taxon>Chromadorea</taxon>
        <taxon>Rhabditida</taxon>
        <taxon>Tylenchina</taxon>
        <taxon>Panagrolaimomorpha</taxon>
        <taxon>Strongyloidoidea</taxon>
        <taxon>Strongyloididae</taxon>
        <taxon>Parastrongyloides</taxon>
    </lineage>
</organism>
<dbReference type="AlphaFoldDB" id="A0A0N4ZLB5"/>
<feature type="compositionally biased region" description="Gly residues" evidence="1">
    <location>
        <begin position="90"/>
        <end position="115"/>
    </location>
</feature>
<proteinExistence type="predicted"/>
<dbReference type="WBParaSite" id="PTRK_0000906800.1">
    <property type="protein sequence ID" value="PTRK_0000906800.1"/>
    <property type="gene ID" value="PTRK_0000906800"/>
</dbReference>
<feature type="compositionally biased region" description="Polar residues" evidence="1">
    <location>
        <begin position="1"/>
        <end position="10"/>
    </location>
</feature>
<feature type="compositionally biased region" description="Basic residues" evidence="1">
    <location>
        <begin position="183"/>
        <end position="192"/>
    </location>
</feature>
<dbReference type="Proteomes" id="UP000038045">
    <property type="component" value="Unplaced"/>
</dbReference>
<evidence type="ECO:0000313" key="3">
    <source>
        <dbReference type="WBParaSite" id="PTRK_0000906800.1"/>
    </source>
</evidence>
<name>A0A0N4ZLB5_PARTI</name>
<feature type="compositionally biased region" description="Basic and acidic residues" evidence="1">
    <location>
        <begin position="19"/>
        <end position="28"/>
    </location>
</feature>
<protein>
    <submittedName>
        <fullName evidence="3">LigA</fullName>
    </submittedName>
</protein>